<proteinExistence type="predicted"/>
<evidence type="ECO:0000313" key="4">
    <source>
        <dbReference type="Proteomes" id="UP000622687"/>
    </source>
</evidence>
<dbReference type="GO" id="GO:0005829">
    <property type="term" value="C:cytosol"/>
    <property type="evidence" value="ECO:0007669"/>
    <property type="project" value="TreeGrafter"/>
</dbReference>
<feature type="binding site" evidence="2">
    <location>
        <position position="59"/>
    </location>
    <ligand>
        <name>substrate</name>
    </ligand>
</feature>
<organism evidence="3 4">
    <name type="scientific">Clostridium aciditolerans</name>
    <dbReference type="NCBI Taxonomy" id="339861"/>
    <lineage>
        <taxon>Bacteria</taxon>
        <taxon>Bacillati</taxon>
        <taxon>Bacillota</taxon>
        <taxon>Clostridia</taxon>
        <taxon>Eubacteriales</taxon>
        <taxon>Clostridiaceae</taxon>
        <taxon>Clostridium</taxon>
    </lineage>
</organism>
<dbReference type="PANTHER" id="PTHR46517">
    <property type="entry name" value="FRUCTOSE-2,6-BISPHOSPHATASE TIGAR"/>
    <property type="match status" value="1"/>
</dbReference>
<comment type="caution">
    <text evidence="3">The sequence shown here is derived from an EMBL/GenBank/DDBJ whole genome shotgun (WGS) entry which is preliminary data.</text>
</comment>
<name>A0A934M5Z1_9CLOT</name>
<dbReference type="GO" id="GO:0043456">
    <property type="term" value="P:regulation of pentose-phosphate shunt"/>
    <property type="evidence" value="ECO:0007669"/>
    <property type="project" value="TreeGrafter"/>
</dbReference>
<dbReference type="RefSeq" id="WP_211142027.1">
    <property type="nucleotide sequence ID" value="NZ_JAEEGB010000007.1"/>
</dbReference>
<accession>A0A934M5Z1</accession>
<dbReference type="Proteomes" id="UP000622687">
    <property type="component" value="Unassembled WGS sequence"/>
</dbReference>
<dbReference type="Gene3D" id="3.40.50.1240">
    <property type="entry name" value="Phosphoglycerate mutase-like"/>
    <property type="match status" value="1"/>
</dbReference>
<evidence type="ECO:0000256" key="2">
    <source>
        <dbReference type="PIRSR" id="PIRSR613078-2"/>
    </source>
</evidence>
<dbReference type="SMART" id="SM00855">
    <property type="entry name" value="PGAM"/>
    <property type="match status" value="1"/>
</dbReference>
<dbReference type="InterPro" id="IPR029033">
    <property type="entry name" value="His_PPase_superfam"/>
</dbReference>
<protein>
    <submittedName>
        <fullName evidence="3">Histidine phosphatase family protein</fullName>
    </submittedName>
</protein>
<gene>
    <name evidence="3" type="ORF">I6U51_07325</name>
</gene>
<keyword evidence="1" id="KW-0378">Hydrolase</keyword>
<dbReference type="PANTHER" id="PTHR46517:SF1">
    <property type="entry name" value="FRUCTOSE-2,6-BISPHOSPHATASE TIGAR"/>
    <property type="match status" value="1"/>
</dbReference>
<evidence type="ECO:0000256" key="1">
    <source>
        <dbReference type="ARBA" id="ARBA00022801"/>
    </source>
</evidence>
<dbReference type="SUPFAM" id="SSF53254">
    <property type="entry name" value="Phosphoglycerate mutase-like"/>
    <property type="match status" value="1"/>
</dbReference>
<dbReference type="InterPro" id="IPR051695">
    <property type="entry name" value="Phosphoglycerate_Mutase"/>
</dbReference>
<dbReference type="CDD" id="cd07067">
    <property type="entry name" value="HP_PGM_like"/>
    <property type="match status" value="1"/>
</dbReference>
<dbReference type="AlphaFoldDB" id="A0A934M5Z1"/>
<dbReference type="Pfam" id="PF00300">
    <property type="entry name" value="His_Phos_1"/>
    <property type="match status" value="1"/>
</dbReference>
<reference evidence="3" key="1">
    <citation type="submission" date="2020-12" db="EMBL/GenBank/DDBJ databases">
        <title>Clostridium thailandense sp. nov., a novel acetogenic bacterium isolated from peat land soil in Thailand.</title>
        <authorList>
            <person name="Chaikitkaew S."/>
            <person name="Birkeland N.K."/>
        </authorList>
    </citation>
    <scope>NUCLEOTIDE SEQUENCE</scope>
    <source>
        <strain evidence="3">DSM 17425</strain>
    </source>
</reference>
<dbReference type="InterPro" id="IPR013078">
    <property type="entry name" value="His_Pase_superF_clade-1"/>
</dbReference>
<dbReference type="PIRSF" id="PIRSF000709">
    <property type="entry name" value="6PFK_2-Ptase"/>
    <property type="match status" value="1"/>
</dbReference>
<dbReference type="GO" id="GO:0045820">
    <property type="term" value="P:negative regulation of glycolytic process"/>
    <property type="evidence" value="ECO:0007669"/>
    <property type="project" value="TreeGrafter"/>
</dbReference>
<dbReference type="GO" id="GO:0004331">
    <property type="term" value="F:fructose-2,6-bisphosphate 2-phosphatase activity"/>
    <property type="evidence" value="ECO:0007669"/>
    <property type="project" value="TreeGrafter"/>
</dbReference>
<dbReference type="EMBL" id="JAEEGB010000007">
    <property type="protein sequence ID" value="MBI6872521.1"/>
    <property type="molecule type" value="Genomic_DNA"/>
</dbReference>
<evidence type="ECO:0000313" key="3">
    <source>
        <dbReference type="EMBL" id="MBI6872521.1"/>
    </source>
</evidence>
<sequence>MNRSIYLVRHGNIDAGQEKRYIGVTDLPLSEEGIMQAQRLKKFFYSINIEKAYVSPLMRCIQTADIIFENRDIERVVVKEFTEINMGQWEGKTFKYIKNFFPKQFKKRGENIDTFVPTGGESFQELKDRVIPIYESIVKNSLGNIIIISHAGVNRIILSNLLAIPIKNIFQIDQQYGCIDEIYYDDEYKNYQLKMLR</sequence>
<keyword evidence="4" id="KW-1185">Reference proteome</keyword>